<sequence length="71" mass="7838">MKYNAKAGLLTYSRVSGLPIPTSRNSGRLIGNPLRSLQLRDSYRFTLYSLLIPGVKPETKSAAKVAKLNNM</sequence>
<dbReference type="EMBL" id="LMZQ01000048">
    <property type="protein sequence ID" value="KRT13354.1"/>
    <property type="molecule type" value="Genomic_DNA"/>
</dbReference>
<dbReference type="AlphaFoldDB" id="A0A0T5VHR4"/>
<protein>
    <submittedName>
        <fullName evidence="1">Uncharacterized protein</fullName>
    </submittedName>
</protein>
<name>A0A0T5VHR4_9SPHI</name>
<dbReference type="Proteomes" id="UP000051950">
    <property type="component" value="Unassembled WGS sequence"/>
</dbReference>
<proteinExistence type="predicted"/>
<dbReference type="STRING" id="687842.ASU31_25015"/>
<comment type="caution">
    <text evidence="1">The sequence shown here is derived from an EMBL/GenBank/DDBJ whole genome shotgun (WGS) entry which is preliminary data.</text>
</comment>
<organism evidence="1 2">
    <name type="scientific">Pedobacter ginsenosidimutans</name>
    <dbReference type="NCBI Taxonomy" id="687842"/>
    <lineage>
        <taxon>Bacteria</taxon>
        <taxon>Pseudomonadati</taxon>
        <taxon>Bacteroidota</taxon>
        <taxon>Sphingobacteriia</taxon>
        <taxon>Sphingobacteriales</taxon>
        <taxon>Sphingobacteriaceae</taxon>
        <taxon>Pedobacter</taxon>
    </lineage>
</organism>
<evidence type="ECO:0000313" key="1">
    <source>
        <dbReference type="EMBL" id="KRT13354.1"/>
    </source>
</evidence>
<reference evidence="1 2" key="1">
    <citation type="submission" date="2015-11" db="EMBL/GenBank/DDBJ databases">
        <title>Sequence of Pedobacter ginsenosidimutans.</title>
        <authorList>
            <person name="Carson E."/>
            <person name="Keyser V."/>
            <person name="Newman J."/>
            <person name="Miller J."/>
        </authorList>
    </citation>
    <scope>NUCLEOTIDE SEQUENCE [LARGE SCALE GENOMIC DNA]</scope>
    <source>
        <strain evidence="1 2">KACC 14530</strain>
    </source>
</reference>
<keyword evidence="2" id="KW-1185">Reference proteome</keyword>
<gene>
    <name evidence="1" type="ORF">ASU31_25015</name>
</gene>
<accession>A0A0T5VHR4</accession>
<evidence type="ECO:0000313" key="2">
    <source>
        <dbReference type="Proteomes" id="UP000051950"/>
    </source>
</evidence>